<dbReference type="GO" id="GO:0016235">
    <property type="term" value="C:aggresome"/>
    <property type="evidence" value="ECO:0007669"/>
    <property type="project" value="TreeGrafter"/>
</dbReference>
<keyword evidence="3" id="KW-0862">Zinc</keyword>
<organism evidence="7 8">
    <name type="scientific">Cutaneotrichosporon cavernicola</name>
    <dbReference type="NCBI Taxonomy" id="279322"/>
    <lineage>
        <taxon>Eukaryota</taxon>
        <taxon>Fungi</taxon>
        <taxon>Dikarya</taxon>
        <taxon>Basidiomycota</taxon>
        <taxon>Agaricomycotina</taxon>
        <taxon>Tremellomycetes</taxon>
        <taxon>Trichosporonales</taxon>
        <taxon>Trichosporonaceae</taxon>
        <taxon>Cutaneotrichosporon</taxon>
    </lineage>
</organism>
<dbReference type="Pfam" id="PF00569">
    <property type="entry name" value="ZZ"/>
    <property type="match status" value="3"/>
</dbReference>
<feature type="domain" description="ZZ-type" evidence="6">
    <location>
        <begin position="406"/>
        <end position="461"/>
    </location>
</feature>
<dbReference type="Pfam" id="PF16158">
    <property type="entry name" value="N_BRCA1_IG"/>
    <property type="match status" value="1"/>
</dbReference>
<keyword evidence="8" id="KW-1185">Reference proteome</keyword>
<dbReference type="AlphaFoldDB" id="A0AA48L9Y1"/>
<dbReference type="Gene3D" id="3.30.60.90">
    <property type="match status" value="3"/>
</dbReference>
<feature type="compositionally biased region" description="Low complexity" evidence="5">
    <location>
        <begin position="710"/>
        <end position="721"/>
    </location>
</feature>
<keyword evidence="2 4" id="KW-0863">Zinc-finger</keyword>
<dbReference type="InterPro" id="IPR032350">
    <property type="entry name" value="Nbr1_FW"/>
</dbReference>
<dbReference type="PANTHER" id="PTHR15090:SF0">
    <property type="entry name" value="SEQUESTOSOME-1"/>
    <property type="match status" value="1"/>
</dbReference>
<dbReference type="PANTHER" id="PTHR15090">
    <property type="entry name" value="SEQUESTOSOME 1-RELATED"/>
    <property type="match status" value="1"/>
</dbReference>
<protein>
    <recommendedName>
        <fullName evidence="6">ZZ-type domain-containing protein</fullName>
    </recommendedName>
</protein>
<dbReference type="EMBL" id="AP028218">
    <property type="protein sequence ID" value="BEI94615.1"/>
    <property type="molecule type" value="Genomic_DNA"/>
</dbReference>
<feature type="region of interest" description="Disordered" evidence="5">
    <location>
        <begin position="377"/>
        <end position="402"/>
    </location>
</feature>
<dbReference type="GO" id="GO:0035973">
    <property type="term" value="P:aggrephagy"/>
    <property type="evidence" value="ECO:0007669"/>
    <property type="project" value="TreeGrafter"/>
</dbReference>
<dbReference type="Proteomes" id="UP001233271">
    <property type="component" value="Chromosome 7a"/>
</dbReference>
<evidence type="ECO:0000256" key="3">
    <source>
        <dbReference type="ARBA" id="ARBA00022833"/>
    </source>
</evidence>
<dbReference type="GO" id="GO:0005080">
    <property type="term" value="F:protein kinase C binding"/>
    <property type="evidence" value="ECO:0007669"/>
    <property type="project" value="TreeGrafter"/>
</dbReference>
<accession>A0AA48L9Y1</accession>
<feature type="region of interest" description="Disordered" evidence="5">
    <location>
        <begin position="710"/>
        <end position="745"/>
    </location>
</feature>
<keyword evidence="1" id="KW-0479">Metal-binding</keyword>
<dbReference type="InterPro" id="IPR000433">
    <property type="entry name" value="Znf_ZZ"/>
</dbReference>
<dbReference type="GeneID" id="85498485"/>
<evidence type="ECO:0000256" key="2">
    <source>
        <dbReference type="ARBA" id="ARBA00022771"/>
    </source>
</evidence>
<dbReference type="Gene3D" id="2.60.40.10">
    <property type="entry name" value="Immunoglobulins"/>
    <property type="match status" value="1"/>
</dbReference>
<dbReference type="CDD" id="cd02340">
    <property type="entry name" value="ZZ_NBR1_like"/>
    <property type="match status" value="3"/>
</dbReference>
<dbReference type="InterPro" id="IPR052260">
    <property type="entry name" value="Autophagy_Rcpt_SigReg"/>
</dbReference>
<feature type="region of interest" description="Disordered" evidence="5">
    <location>
        <begin position="1053"/>
        <end position="1136"/>
    </location>
</feature>
<feature type="region of interest" description="Disordered" evidence="5">
    <location>
        <begin position="636"/>
        <end position="675"/>
    </location>
</feature>
<gene>
    <name evidence="7" type="ORF">CcaverHIS019_0701870</name>
</gene>
<feature type="compositionally biased region" description="Polar residues" evidence="5">
    <location>
        <begin position="1105"/>
        <end position="1116"/>
    </location>
</feature>
<dbReference type="InterPro" id="IPR043145">
    <property type="entry name" value="Znf_ZZ_sf"/>
</dbReference>
<feature type="compositionally biased region" description="Polar residues" evidence="5">
    <location>
        <begin position="377"/>
        <end position="387"/>
    </location>
</feature>
<name>A0AA48L9Y1_9TREE</name>
<dbReference type="KEGG" id="ccac:CcaHIS019_0701870"/>
<feature type="compositionally biased region" description="Low complexity" evidence="5">
    <location>
        <begin position="637"/>
        <end position="653"/>
    </location>
</feature>
<reference evidence="7" key="1">
    <citation type="journal article" date="2023" name="BMC Genomics">
        <title>Chromosome-level genome assemblies of Cutaneotrichosporon spp. (Trichosporonales, Basidiomycota) reveal imbalanced evolution between nucleotide sequences and chromosome synteny.</title>
        <authorList>
            <person name="Kobayashi Y."/>
            <person name="Kayamori A."/>
            <person name="Aoki K."/>
            <person name="Shiwa Y."/>
            <person name="Matsutani M."/>
            <person name="Fujita N."/>
            <person name="Sugita T."/>
            <person name="Iwasaki W."/>
            <person name="Tanaka N."/>
            <person name="Takashima M."/>
        </authorList>
    </citation>
    <scope>NUCLEOTIDE SEQUENCE</scope>
    <source>
        <strain evidence="7">HIS019</strain>
    </source>
</reference>
<evidence type="ECO:0000256" key="1">
    <source>
        <dbReference type="ARBA" id="ARBA00022723"/>
    </source>
</evidence>
<dbReference type="GO" id="GO:0000423">
    <property type="term" value="P:mitophagy"/>
    <property type="evidence" value="ECO:0007669"/>
    <property type="project" value="TreeGrafter"/>
</dbReference>
<dbReference type="GO" id="GO:0008270">
    <property type="term" value="F:zinc ion binding"/>
    <property type="evidence" value="ECO:0007669"/>
    <property type="project" value="UniProtKB-KW"/>
</dbReference>
<evidence type="ECO:0000256" key="4">
    <source>
        <dbReference type="PROSITE-ProRule" id="PRU00228"/>
    </source>
</evidence>
<dbReference type="SMART" id="SM00291">
    <property type="entry name" value="ZnF_ZZ"/>
    <property type="match status" value="3"/>
</dbReference>
<dbReference type="PROSITE" id="PS01357">
    <property type="entry name" value="ZF_ZZ_1"/>
    <property type="match status" value="2"/>
</dbReference>
<evidence type="ECO:0000313" key="7">
    <source>
        <dbReference type="EMBL" id="BEI94615.1"/>
    </source>
</evidence>
<feature type="compositionally biased region" description="Polar residues" evidence="5">
    <location>
        <begin position="722"/>
        <end position="740"/>
    </location>
</feature>
<dbReference type="RefSeq" id="XP_060459880.1">
    <property type="nucleotide sequence ID" value="XM_060603603.1"/>
</dbReference>
<dbReference type="GO" id="GO:0007032">
    <property type="term" value="P:endosome organization"/>
    <property type="evidence" value="ECO:0007669"/>
    <property type="project" value="TreeGrafter"/>
</dbReference>
<proteinExistence type="predicted"/>
<feature type="compositionally biased region" description="Pro residues" evidence="5">
    <location>
        <begin position="282"/>
        <end position="295"/>
    </location>
</feature>
<dbReference type="SUPFAM" id="SSF57850">
    <property type="entry name" value="RING/U-box"/>
    <property type="match status" value="3"/>
</dbReference>
<dbReference type="PROSITE" id="PS50135">
    <property type="entry name" value="ZF_ZZ_2"/>
    <property type="match status" value="1"/>
</dbReference>
<dbReference type="InterPro" id="IPR013783">
    <property type="entry name" value="Ig-like_fold"/>
</dbReference>
<dbReference type="GO" id="GO:0070530">
    <property type="term" value="F:K63-linked polyubiquitin modification-dependent protein binding"/>
    <property type="evidence" value="ECO:0007669"/>
    <property type="project" value="TreeGrafter"/>
</dbReference>
<feature type="compositionally biased region" description="Acidic residues" evidence="5">
    <location>
        <begin position="1117"/>
        <end position="1136"/>
    </location>
</feature>
<dbReference type="GO" id="GO:0044753">
    <property type="term" value="C:amphisome"/>
    <property type="evidence" value="ECO:0007669"/>
    <property type="project" value="TreeGrafter"/>
</dbReference>
<evidence type="ECO:0000259" key="6">
    <source>
        <dbReference type="PROSITE" id="PS50135"/>
    </source>
</evidence>
<evidence type="ECO:0000313" key="8">
    <source>
        <dbReference type="Proteomes" id="UP001233271"/>
    </source>
</evidence>
<evidence type="ECO:0000256" key="5">
    <source>
        <dbReference type="SAM" id="MobiDB-lite"/>
    </source>
</evidence>
<feature type="region of interest" description="Disordered" evidence="5">
    <location>
        <begin position="258"/>
        <end position="313"/>
    </location>
</feature>
<sequence>MIVIKATLREETRRLSFDSHGFPPYDEVQQKLRAIFSLPSSAHPFWVNVLFFPDDAQPARIKFKQHVCDQAEYELAQEPFLRYRGFPAPALVFTVLLSSDVRMNPIHDFHRAITLQVETRELENEIRTLEDDLTRRHQILISLEDKLDKARYDNDTTTANYWADKVEQKRNGLPELEEKLRGARCRYRANAEELGRIRPTSAGLPFREWSDAQEVDDVSRMAETESELVAWQFGDASGNGFMAPPVFPPLDEVLGGAPHSRNPWHAPSHWANSNTSAWAQSAPPPSFPQPAPPPNATGTGPRSFRDLFNTPELTGAPASEMGLLLDRFLNHFQGQLADTLDGFAQRIAPHPSEELPIRPSGSMPDVHIPGAYTQPEAAQSLDSQVQTAEKENTKPSSSLGKGGYRHKHITCDGCLAGIRGTRYKCEQCSDYDLCGSCLPFLYTDALHPSSHTFKAMVHPGLEERIKFGGSTSSRAPHQSSRHPATCDICNEVIVGVRFKCLNCPDWDCCSACSKLIPNVHPDHSFVKLHKSTDFVMNAAWDAKNDVHHPHVICDGCNLTIRGPRFKCMHPDCPDYDLCVKCEVAPVPVHPESHPMLKTKMPLRINSKSSFDPIKNVYEDHCRYRVTRDCKQSCTARAPAQPEVQPQPAVPVAESKPKLATPPTASGFGGPYTLKPMPTKSFTRGGDYAKAVEAILKSMSAVSISDIAASAKDDAASSPDSATTPEQVDTSSIPTKSSPRTVPSGFEVPPTRPDIFYMAPALAASQEEPLVDLDSPITTSAVAPATFPGCSLPRLRREFDLKAEVKKTTETEKAKVDAKEEREKNNEVKKPKKIIIHTKEGPTVVTKDDEAPRTEKEKTTEKGDVKEGIRDPIAVIIESVAANPVSPEDPIFIDPALQRPVTPEIEAEPADPLDILTWVRHSTILPGTTLPAGTEFTKTWQLYNYADGSEFDFKNLRLVHKSEGLLGDACKVHVVLHPGDIVKNANMNVTIEGLKVPHMPGRQILEHWRFEDDEGNAYGQPLRIRLNVEERQSSGESTASSSFVVPRAPLEAAGDSFYLPTPTEGRPVPTSDELSERLGSVAPSTAGHDDDASSTFSFSDVEHVTHGSTARTASTDDFTADDYEFVDETDEETEDGF</sequence>